<evidence type="ECO:0000256" key="4">
    <source>
        <dbReference type="ARBA" id="ARBA00022679"/>
    </source>
</evidence>
<keyword evidence="8" id="KW-0614">Plasmid</keyword>
<dbReference type="Proteomes" id="UP000831120">
    <property type="component" value="Plasmid pTbrSNM4-1b"/>
</dbReference>
<organism evidence="8 9">
    <name type="scientific">Thermus brockianus</name>
    <dbReference type="NCBI Taxonomy" id="56956"/>
    <lineage>
        <taxon>Bacteria</taxon>
        <taxon>Thermotogati</taxon>
        <taxon>Deinococcota</taxon>
        <taxon>Deinococci</taxon>
        <taxon>Thermales</taxon>
        <taxon>Thermaceae</taxon>
        <taxon>Thermus</taxon>
    </lineage>
</organism>
<dbReference type="SUPFAM" id="SSF55890">
    <property type="entry name" value="Sporulation response regulatory protein Spo0B"/>
    <property type="match status" value="1"/>
</dbReference>
<protein>
    <recommendedName>
        <fullName evidence="2">histidine kinase</fullName>
        <ecNumber evidence="2">2.7.13.3</ecNumber>
    </recommendedName>
</protein>
<dbReference type="PANTHER" id="PTHR44936:SF9">
    <property type="entry name" value="SENSOR PROTEIN CREC"/>
    <property type="match status" value="1"/>
</dbReference>
<gene>
    <name evidence="8" type="ORF">TbrSNM41_21840</name>
</gene>
<dbReference type="PROSITE" id="PS50109">
    <property type="entry name" value="HIS_KIN"/>
    <property type="match status" value="1"/>
</dbReference>
<dbReference type="Pfam" id="PF02518">
    <property type="entry name" value="HATPase_c"/>
    <property type="match status" value="1"/>
</dbReference>
<dbReference type="Pfam" id="PF14689">
    <property type="entry name" value="SPOB_a"/>
    <property type="match status" value="1"/>
</dbReference>
<dbReference type="SUPFAM" id="SSF55874">
    <property type="entry name" value="ATPase domain of HSP90 chaperone/DNA topoisomerase II/histidine kinase"/>
    <property type="match status" value="1"/>
</dbReference>
<dbReference type="InterPro" id="IPR036890">
    <property type="entry name" value="HATPase_C_sf"/>
</dbReference>
<keyword evidence="5 8" id="KW-0418">Kinase</keyword>
<dbReference type="InterPro" id="IPR050980">
    <property type="entry name" value="2C_sensor_his_kinase"/>
</dbReference>
<evidence type="ECO:0000256" key="5">
    <source>
        <dbReference type="ARBA" id="ARBA00022777"/>
    </source>
</evidence>
<evidence type="ECO:0000259" key="7">
    <source>
        <dbReference type="PROSITE" id="PS50109"/>
    </source>
</evidence>
<dbReference type="EMBL" id="AP025594">
    <property type="protein sequence ID" value="BDG17450.1"/>
    <property type="molecule type" value="Genomic_DNA"/>
</dbReference>
<proteinExistence type="predicted"/>
<keyword evidence="3" id="KW-0597">Phosphoprotein</keyword>
<evidence type="ECO:0000256" key="3">
    <source>
        <dbReference type="ARBA" id="ARBA00022553"/>
    </source>
</evidence>
<evidence type="ECO:0000313" key="8">
    <source>
        <dbReference type="EMBL" id="BDG17450.1"/>
    </source>
</evidence>
<sequence length="298" mass="32472">MVRPLAVPLLALCLGLWVLEAFRGNALLSEALLAETRRVAEAGAVLERLGGRRTENPPSPLPLPGGRPARVRESVSAGYRVIVFQDQAEVRRLAESLTQSRRHLDLLRAQAHEFQNFLHLLGGLLELGRVEEALRLLRREGEAEARLEAVLARVELPLLAALLLGKWRRAQELGVEMDLEGQLPAQYAPLGDLLASVLGQLLENALEAAAQNPGGQVRLRFRAGEEGLSVEVWDNGPGPQGEALFQPEASSRGAGRGYGLALARTLVQAAGGRLGYRRQEGWTVFWVAFGKPWTARSS</sequence>
<dbReference type="PRINTS" id="PR00344">
    <property type="entry name" value="BCTRLSENSOR"/>
</dbReference>
<dbReference type="InterPro" id="IPR004358">
    <property type="entry name" value="Sig_transdc_His_kin-like_C"/>
</dbReference>
<dbReference type="EC" id="2.7.13.3" evidence="2"/>
<dbReference type="InterPro" id="IPR016120">
    <property type="entry name" value="Sig_transdc_His_kin_SpoOB"/>
</dbReference>
<dbReference type="SMART" id="SM00387">
    <property type="entry name" value="HATPase_c"/>
    <property type="match status" value="1"/>
</dbReference>
<dbReference type="InterPro" id="IPR005467">
    <property type="entry name" value="His_kinase_dom"/>
</dbReference>
<keyword evidence="6" id="KW-0902">Two-component regulatory system</keyword>
<dbReference type="InterPro" id="IPR003594">
    <property type="entry name" value="HATPase_dom"/>
</dbReference>
<geneLocation type="plasmid" evidence="8 9">
    <name>pTbrSNM4-1b</name>
</geneLocation>
<dbReference type="InterPro" id="IPR039506">
    <property type="entry name" value="SPOB_a"/>
</dbReference>
<dbReference type="Gene3D" id="1.10.287.130">
    <property type="match status" value="1"/>
</dbReference>
<accession>A0ABM7XM73</accession>
<dbReference type="Gene3D" id="3.30.565.10">
    <property type="entry name" value="Histidine kinase-like ATPase, C-terminal domain"/>
    <property type="match status" value="1"/>
</dbReference>
<evidence type="ECO:0000313" key="9">
    <source>
        <dbReference type="Proteomes" id="UP000831120"/>
    </source>
</evidence>
<evidence type="ECO:0000256" key="1">
    <source>
        <dbReference type="ARBA" id="ARBA00000085"/>
    </source>
</evidence>
<name>A0ABM7XM73_THEBO</name>
<reference evidence="8 9" key="1">
    <citation type="journal article" date="2022" name="Microbiol. Resour. Announc.">
        <title>Complete Genome Sequences of Thermus Strains Isolated from Senami Hot Spring in Japan.</title>
        <authorList>
            <person name="Miyazaki K."/>
        </authorList>
    </citation>
    <scope>NUCLEOTIDE SEQUENCE [LARGE SCALE GENOMIC DNA]</scope>
    <source>
        <strain evidence="8 9">SNM4-1</strain>
        <plasmid evidence="8 9">pTbrSNM4-1b</plasmid>
    </source>
</reference>
<comment type="catalytic activity">
    <reaction evidence="1">
        <text>ATP + protein L-histidine = ADP + protein N-phospho-L-histidine.</text>
        <dbReference type="EC" id="2.7.13.3"/>
    </reaction>
</comment>
<evidence type="ECO:0000256" key="2">
    <source>
        <dbReference type="ARBA" id="ARBA00012438"/>
    </source>
</evidence>
<feature type="domain" description="Histidine kinase" evidence="7">
    <location>
        <begin position="194"/>
        <end position="293"/>
    </location>
</feature>
<evidence type="ECO:0000256" key="6">
    <source>
        <dbReference type="ARBA" id="ARBA00023012"/>
    </source>
</evidence>
<dbReference type="GO" id="GO:0016301">
    <property type="term" value="F:kinase activity"/>
    <property type="evidence" value="ECO:0007669"/>
    <property type="project" value="UniProtKB-KW"/>
</dbReference>
<keyword evidence="4" id="KW-0808">Transferase</keyword>
<keyword evidence="9" id="KW-1185">Reference proteome</keyword>
<dbReference type="PANTHER" id="PTHR44936">
    <property type="entry name" value="SENSOR PROTEIN CREC"/>
    <property type="match status" value="1"/>
</dbReference>